<dbReference type="Proteomes" id="UP001467690">
    <property type="component" value="Unassembled WGS sequence"/>
</dbReference>
<keyword evidence="5 7" id="KW-0324">Glycolysis</keyword>
<dbReference type="Pfam" id="PF00121">
    <property type="entry name" value="TIM"/>
    <property type="match status" value="1"/>
</dbReference>
<dbReference type="NCBIfam" id="TIGR00419">
    <property type="entry name" value="tim"/>
    <property type="match status" value="1"/>
</dbReference>
<evidence type="ECO:0000256" key="5">
    <source>
        <dbReference type="ARBA" id="ARBA00023152"/>
    </source>
</evidence>
<dbReference type="EC" id="5.3.1.1" evidence="7 8"/>
<dbReference type="SUPFAM" id="SSF51351">
    <property type="entry name" value="Triosephosphate isomerase (TIM)"/>
    <property type="match status" value="1"/>
</dbReference>
<evidence type="ECO:0000313" key="10">
    <source>
        <dbReference type="Proteomes" id="UP001467690"/>
    </source>
</evidence>
<evidence type="ECO:0000256" key="2">
    <source>
        <dbReference type="ARBA" id="ARBA00007422"/>
    </source>
</evidence>
<comment type="pathway">
    <text evidence="7 8">Carbohydrate degradation; glycolysis; D-glyceraldehyde 3-phosphate from glycerone phosphate: step 1/1.</text>
</comment>
<dbReference type="GO" id="GO:0004807">
    <property type="term" value="F:triose-phosphate isomerase activity"/>
    <property type="evidence" value="ECO:0007669"/>
    <property type="project" value="UniProtKB-EC"/>
</dbReference>
<comment type="subcellular location">
    <subcellularLocation>
        <location evidence="7 8">Cytoplasm</location>
    </subcellularLocation>
</comment>
<evidence type="ECO:0000256" key="3">
    <source>
        <dbReference type="ARBA" id="ARBA00022432"/>
    </source>
</evidence>
<feature type="binding site" evidence="7">
    <location>
        <position position="213"/>
    </location>
    <ligand>
        <name>substrate</name>
    </ligand>
</feature>
<dbReference type="InterPro" id="IPR000652">
    <property type="entry name" value="Triosephosphate_isomerase"/>
</dbReference>
<feature type="active site" description="Proton acceptor" evidence="7">
    <location>
        <position position="166"/>
    </location>
</feature>
<dbReference type="InterPro" id="IPR022896">
    <property type="entry name" value="TrioseP_Isoase_bac/euk"/>
</dbReference>
<dbReference type="InterPro" id="IPR020861">
    <property type="entry name" value="Triosephosphate_isomerase_AS"/>
</dbReference>
<feature type="binding site" evidence="7">
    <location>
        <begin position="9"/>
        <end position="11"/>
    </location>
    <ligand>
        <name>substrate</name>
    </ligand>
</feature>
<evidence type="ECO:0000256" key="1">
    <source>
        <dbReference type="ARBA" id="ARBA00004939"/>
    </source>
</evidence>
<evidence type="ECO:0000256" key="4">
    <source>
        <dbReference type="ARBA" id="ARBA00022490"/>
    </source>
</evidence>
<comment type="pathway">
    <text evidence="7 8">Carbohydrate biosynthesis; gluconeogenesis.</text>
</comment>
<dbReference type="PROSITE" id="PS00171">
    <property type="entry name" value="TIM_1"/>
    <property type="match status" value="1"/>
</dbReference>
<keyword evidence="3 7" id="KW-0312">Gluconeogenesis</keyword>
<dbReference type="HAMAP" id="MF_00147_B">
    <property type="entry name" value="TIM_B"/>
    <property type="match status" value="1"/>
</dbReference>
<dbReference type="Gene3D" id="3.20.20.70">
    <property type="entry name" value="Aldolase class I"/>
    <property type="match status" value="1"/>
</dbReference>
<comment type="similarity">
    <text evidence="2 7 8">Belongs to the triosephosphate isomerase family.</text>
</comment>
<dbReference type="PANTHER" id="PTHR21139:SF42">
    <property type="entry name" value="TRIOSEPHOSPHATE ISOMERASE"/>
    <property type="match status" value="1"/>
</dbReference>
<feature type="binding site" evidence="7">
    <location>
        <position position="172"/>
    </location>
    <ligand>
        <name>substrate</name>
    </ligand>
</feature>
<comment type="pathway">
    <text evidence="1">Carbohydrate metabolism; erythritol degradation.</text>
</comment>
<dbReference type="InterPro" id="IPR013785">
    <property type="entry name" value="Aldolase_TIM"/>
</dbReference>
<accession>A0ABV1RCV7</accession>
<proteinExistence type="inferred from homology"/>
<gene>
    <name evidence="7 9" type="primary">tpiA</name>
    <name evidence="9" type="ORF">ABS311_02590</name>
</gene>
<dbReference type="EMBL" id="JBELOE010000067">
    <property type="protein sequence ID" value="MER2490769.1"/>
    <property type="molecule type" value="Genomic_DNA"/>
</dbReference>
<name>A0ABV1RCV7_9ALTE</name>
<sequence>MKNKLIAANWKMNLDSEQSEQLFEQCAELAKSISPTLVICPPATYLQAGNKLLANSGAFLGAQNVNQNRAGAFTGELSASMLKDCGCKYVIVGHSERRAQFNEDDEIVAEKIKIAIDNNLIPILCIGESETQRHLGLTDSFVTYQIDSALALVDESQIHKLVIAYEPIWAIGTNKTASITQIEQTMSTIVKHLINKYQQNVVDKSIHVLYGGSVSDKNCESILSLDVVDGCLVGGASIDFNKFEKICRANVQSLATAQ</sequence>
<dbReference type="PROSITE" id="PS51440">
    <property type="entry name" value="TIM_2"/>
    <property type="match status" value="1"/>
</dbReference>
<keyword evidence="6 7" id="KW-0413">Isomerase</keyword>
<comment type="subunit">
    <text evidence="7 8">Homodimer.</text>
</comment>
<keyword evidence="4 7" id="KW-0963">Cytoplasm</keyword>
<keyword evidence="10" id="KW-1185">Reference proteome</keyword>
<evidence type="ECO:0000256" key="8">
    <source>
        <dbReference type="RuleBase" id="RU363013"/>
    </source>
</evidence>
<comment type="caution">
    <text evidence="9">The sequence shown here is derived from an EMBL/GenBank/DDBJ whole genome shotgun (WGS) entry which is preliminary data.</text>
</comment>
<reference evidence="9 10" key="1">
    <citation type="submission" date="2024-06" db="EMBL/GenBank/DDBJ databases">
        <authorList>
            <person name="Chen R.Y."/>
        </authorList>
    </citation>
    <scope>NUCLEOTIDE SEQUENCE [LARGE SCALE GENOMIC DNA]</scope>
    <source>
        <strain evidence="9 10">D2</strain>
    </source>
</reference>
<organism evidence="9 10">
    <name type="scientific">Catenovulum sediminis</name>
    <dbReference type="NCBI Taxonomy" id="1740262"/>
    <lineage>
        <taxon>Bacteria</taxon>
        <taxon>Pseudomonadati</taxon>
        <taxon>Pseudomonadota</taxon>
        <taxon>Gammaproteobacteria</taxon>
        <taxon>Alteromonadales</taxon>
        <taxon>Alteromonadaceae</taxon>
        <taxon>Catenovulum</taxon>
    </lineage>
</organism>
<comment type="catalytic activity">
    <reaction evidence="7 8">
        <text>D-glyceraldehyde 3-phosphate = dihydroxyacetone phosphate</text>
        <dbReference type="Rhea" id="RHEA:18585"/>
        <dbReference type="ChEBI" id="CHEBI:57642"/>
        <dbReference type="ChEBI" id="CHEBI:59776"/>
        <dbReference type="EC" id="5.3.1.1"/>
    </reaction>
</comment>
<dbReference type="CDD" id="cd00311">
    <property type="entry name" value="TIM"/>
    <property type="match status" value="1"/>
</dbReference>
<dbReference type="RefSeq" id="WP_350400562.1">
    <property type="nucleotide sequence ID" value="NZ_JBELOE010000067.1"/>
</dbReference>
<comment type="function">
    <text evidence="7">Involved in the gluconeogenesis. Catalyzes stereospecifically the conversion of dihydroxyacetone phosphate (DHAP) to D-glyceraldehyde-3-phosphate (G3P).</text>
</comment>
<evidence type="ECO:0000313" key="9">
    <source>
        <dbReference type="EMBL" id="MER2490769.1"/>
    </source>
</evidence>
<feature type="active site" description="Electrophile" evidence="7">
    <location>
        <position position="94"/>
    </location>
</feature>
<evidence type="ECO:0000256" key="6">
    <source>
        <dbReference type="ARBA" id="ARBA00023235"/>
    </source>
</evidence>
<dbReference type="InterPro" id="IPR035990">
    <property type="entry name" value="TIM_sf"/>
</dbReference>
<feature type="binding site" evidence="7">
    <location>
        <begin position="234"/>
        <end position="235"/>
    </location>
    <ligand>
        <name>substrate</name>
    </ligand>
</feature>
<dbReference type="PANTHER" id="PTHR21139">
    <property type="entry name" value="TRIOSEPHOSPHATE ISOMERASE"/>
    <property type="match status" value="1"/>
</dbReference>
<evidence type="ECO:0000256" key="7">
    <source>
        <dbReference type="HAMAP-Rule" id="MF_00147"/>
    </source>
</evidence>
<protein>
    <recommendedName>
        <fullName evidence="7 8">Triosephosphate isomerase</fullName>
        <shortName evidence="7">TIM</shortName>
        <shortName evidence="7">TPI</shortName>
        <ecNumber evidence="7 8">5.3.1.1</ecNumber>
    </recommendedName>
    <alternativeName>
        <fullName evidence="7">Triose-phosphate isomerase</fullName>
    </alternativeName>
</protein>